<dbReference type="InterPro" id="IPR013761">
    <property type="entry name" value="SAM/pointed_sf"/>
</dbReference>
<name>A0A6J3M8T1_9PEZI</name>
<feature type="compositionally biased region" description="Polar residues" evidence="1">
    <location>
        <begin position="525"/>
        <end position="545"/>
    </location>
</feature>
<dbReference type="Gene3D" id="1.10.150.50">
    <property type="entry name" value="Transcription Factor, Ets-1"/>
    <property type="match status" value="1"/>
</dbReference>
<protein>
    <recommendedName>
        <fullName evidence="6">SAM and PH domain-containing protein</fullName>
    </recommendedName>
</protein>
<proteinExistence type="predicted"/>
<evidence type="ECO:0000256" key="1">
    <source>
        <dbReference type="SAM" id="MobiDB-lite"/>
    </source>
</evidence>
<sequence>MQAITSHAPSEMRGILRHKPNMLPSHINHTRPKSDFFETDFEDGSDDDEYYDEPAFGKASFESNDDRRRSQTTVSSYNEVPTPDPVVTENDQFQMRFTPVQGPSGPHLFRFSSASAEFDFKNALQMSPIIGPKSDPFPLDDDTFVPNATPSTATFLGGLSFEAAFEQTVDEFLDDPEAHIKSWSTQEVIDWMYDTGLDASLIESFAHHDINGTVLLDLEFEDLKELDIQSFGKRHQLWTAICSLRGDDDNARLLQNASHDTSRPGSKASRRSASRTRSRQSGGSPVESEPLSATRPESAGASARRGRIESDGVDNVLPAQAVSIVAIEQLLPKAHQCAKGENCSKWRKQQRQLKRLKEEYGITRLPTDTAYDGRIVVSGNCDSPASNGEVHITNPHLLQPSVQECIANIPFRPTSEAMPSVVASSGLFGLDQTPEFAIHQGTLGQLGSRDPQDNVKQFLNFQHMNSPLAPPVDDFPLTSPTLEMFPTHVLAPFPAAQSYIPEPSPASRDQPRALPKLNIPRSASAGPQVSQPLQSAESLSSQDESPSPVAASIYRLGTPASEMDVPYIAAPMVAPARDASQSVPPNMQFNQPKRLSNSRTSKQDWRRPSMTLPALKEGEVLPSQEQRKPSNELARSKSTTRRRTLDPAKDEPETKHFGYGPDCSHAGWMRKRKTKMLRHEWQESHFRLKGTQLAMHENARLSSQARETIDVDKYAVACATVASNSKLSAAMKVFHIKMADSEKSKDKDDTAFAFQLVPNAERKLLAGPSLAKTHHFAVNSKDDRIDWMRELMLAKARQQKGNGYEVQVNGQAVEA</sequence>
<dbReference type="Proteomes" id="UP000504637">
    <property type="component" value="Unplaced"/>
</dbReference>
<feature type="region of interest" description="Disordered" evidence="1">
    <location>
        <begin position="1"/>
        <end position="86"/>
    </location>
</feature>
<dbReference type="SUPFAM" id="SSF47769">
    <property type="entry name" value="SAM/Pointed domain"/>
    <property type="match status" value="1"/>
</dbReference>
<feature type="compositionally biased region" description="Basic residues" evidence="1">
    <location>
        <begin position="268"/>
        <end position="278"/>
    </location>
</feature>
<keyword evidence="4" id="KW-1185">Reference proteome</keyword>
<dbReference type="InterPro" id="IPR001849">
    <property type="entry name" value="PH_domain"/>
</dbReference>
<feature type="region of interest" description="Disordered" evidence="1">
    <location>
        <begin position="256"/>
        <end position="307"/>
    </location>
</feature>
<feature type="domain" description="PH" evidence="2">
    <location>
        <begin position="662"/>
        <end position="796"/>
    </location>
</feature>
<evidence type="ECO:0008006" key="6">
    <source>
        <dbReference type="Google" id="ProtNLM"/>
    </source>
</evidence>
<accession>A0A6J3M8T1</accession>
<dbReference type="InterPro" id="IPR001660">
    <property type="entry name" value="SAM"/>
</dbReference>
<feature type="compositionally biased region" description="Acidic residues" evidence="1">
    <location>
        <begin position="37"/>
        <end position="52"/>
    </location>
</feature>
<dbReference type="Pfam" id="PF00169">
    <property type="entry name" value="PH"/>
    <property type="match status" value="1"/>
</dbReference>
<evidence type="ECO:0000259" key="2">
    <source>
        <dbReference type="PROSITE" id="PS50003"/>
    </source>
</evidence>
<dbReference type="PROSITE" id="PS50003">
    <property type="entry name" value="PH_DOMAIN"/>
    <property type="match status" value="1"/>
</dbReference>
<dbReference type="SMART" id="SM00233">
    <property type="entry name" value="PH"/>
    <property type="match status" value="1"/>
</dbReference>
<evidence type="ECO:0000313" key="4">
    <source>
        <dbReference type="Proteomes" id="UP000504637"/>
    </source>
</evidence>
<feature type="region of interest" description="Disordered" evidence="1">
    <location>
        <begin position="578"/>
        <end position="661"/>
    </location>
</feature>
<dbReference type="OrthoDB" id="422827at2759"/>
<reference evidence="5" key="2">
    <citation type="submission" date="2020-04" db="EMBL/GenBank/DDBJ databases">
        <authorList>
            <consortium name="NCBI Genome Project"/>
        </authorList>
    </citation>
    <scope>NUCLEOTIDE SEQUENCE</scope>
    <source>
        <strain evidence="5">CBS 342.82</strain>
    </source>
</reference>
<dbReference type="SMART" id="SM00454">
    <property type="entry name" value="SAM"/>
    <property type="match status" value="1"/>
</dbReference>
<evidence type="ECO:0000259" key="3">
    <source>
        <dbReference type="PROSITE" id="PS50105"/>
    </source>
</evidence>
<reference evidence="5" key="1">
    <citation type="submission" date="2020-01" db="EMBL/GenBank/DDBJ databases">
        <authorList>
            <consortium name="DOE Joint Genome Institute"/>
            <person name="Haridas S."/>
            <person name="Albert R."/>
            <person name="Binder M."/>
            <person name="Bloem J."/>
            <person name="Labutti K."/>
            <person name="Salamov A."/>
            <person name="Andreopoulos B."/>
            <person name="Baker S.E."/>
            <person name="Barry K."/>
            <person name="Bills G."/>
            <person name="Bluhm B.H."/>
            <person name="Cannon C."/>
            <person name="Castanera R."/>
            <person name="Culley D.E."/>
            <person name="Daum C."/>
            <person name="Ezra D."/>
            <person name="Gonzalez J.B."/>
            <person name="Henrissat B."/>
            <person name="Kuo A."/>
            <person name="Liang C."/>
            <person name="Lipzen A."/>
            <person name="Lutzoni F."/>
            <person name="Magnuson J."/>
            <person name="Mondo S."/>
            <person name="Nolan M."/>
            <person name="Ohm R."/>
            <person name="Pangilinan J."/>
            <person name="Park H.-J."/>
            <person name="Ramirez L."/>
            <person name="Alfaro M."/>
            <person name="Sun H."/>
            <person name="Tritt A."/>
            <person name="Yoshinaga Y."/>
            <person name="Zwiers L.-H."/>
            <person name="Turgeon B.G."/>
            <person name="Goodwin S.B."/>
            <person name="Spatafora J.W."/>
            <person name="Crous P.W."/>
            <person name="Grigoriev I.V."/>
        </authorList>
    </citation>
    <scope>NUCLEOTIDE SEQUENCE</scope>
    <source>
        <strain evidence="5">CBS 342.82</strain>
    </source>
</reference>
<dbReference type="CDD" id="cd09535">
    <property type="entry name" value="SAM_BOI-like_fungal"/>
    <property type="match status" value="1"/>
</dbReference>
<dbReference type="SUPFAM" id="SSF50729">
    <property type="entry name" value="PH domain-like"/>
    <property type="match status" value="1"/>
</dbReference>
<dbReference type="AlphaFoldDB" id="A0A6J3M8T1"/>
<gene>
    <name evidence="5" type="ORF">K489DRAFT_335531</name>
</gene>
<reference evidence="5" key="3">
    <citation type="submission" date="2025-08" db="UniProtKB">
        <authorList>
            <consortium name="RefSeq"/>
        </authorList>
    </citation>
    <scope>IDENTIFICATION</scope>
    <source>
        <strain evidence="5">CBS 342.82</strain>
    </source>
</reference>
<dbReference type="GeneID" id="54359988"/>
<feature type="compositionally biased region" description="Polar residues" evidence="1">
    <location>
        <begin position="579"/>
        <end position="600"/>
    </location>
</feature>
<feature type="domain" description="SAM" evidence="3">
    <location>
        <begin position="183"/>
        <end position="247"/>
    </location>
</feature>
<dbReference type="Gene3D" id="2.30.29.30">
    <property type="entry name" value="Pleckstrin-homology domain (PH domain)/Phosphotyrosine-binding domain (PTB)"/>
    <property type="match status" value="1"/>
</dbReference>
<dbReference type="InterPro" id="IPR011993">
    <property type="entry name" value="PH-like_dom_sf"/>
</dbReference>
<evidence type="ECO:0000313" key="5">
    <source>
        <dbReference type="RefSeq" id="XP_033461319.1"/>
    </source>
</evidence>
<dbReference type="RefSeq" id="XP_033461319.1">
    <property type="nucleotide sequence ID" value="XM_033602188.1"/>
</dbReference>
<feature type="compositionally biased region" description="Basic and acidic residues" evidence="1">
    <location>
        <begin position="643"/>
        <end position="656"/>
    </location>
</feature>
<organism evidence="5">
    <name type="scientific">Dissoconium aciculare CBS 342.82</name>
    <dbReference type="NCBI Taxonomy" id="1314786"/>
    <lineage>
        <taxon>Eukaryota</taxon>
        <taxon>Fungi</taxon>
        <taxon>Dikarya</taxon>
        <taxon>Ascomycota</taxon>
        <taxon>Pezizomycotina</taxon>
        <taxon>Dothideomycetes</taxon>
        <taxon>Dothideomycetidae</taxon>
        <taxon>Mycosphaerellales</taxon>
        <taxon>Dissoconiaceae</taxon>
        <taxon>Dissoconium</taxon>
    </lineage>
</organism>
<feature type="region of interest" description="Disordered" evidence="1">
    <location>
        <begin position="500"/>
        <end position="547"/>
    </location>
</feature>
<dbReference type="PROSITE" id="PS50105">
    <property type="entry name" value="SAM_DOMAIN"/>
    <property type="match status" value="1"/>
</dbReference>
<dbReference type="Pfam" id="PF07647">
    <property type="entry name" value="SAM_2"/>
    <property type="match status" value="1"/>
</dbReference>